<feature type="compositionally biased region" description="Basic and acidic residues" evidence="1">
    <location>
        <begin position="330"/>
        <end position="354"/>
    </location>
</feature>
<feature type="compositionally biased region" description="Polar residues" evidence="1">
    <location>
        <begin position="1069"/>
        <end position="1081"/>
    </location>
</feature>
<feature type="compositionally biased region" description="Polar residues" evidence="1">
    <location>
        <begin position="938"/>
        <end position="949"/>
    </location>
</feature>
<feature type="compositionally biased region" description="Basic residues" evidence="1">
    <location>
        <begin position="1990"/>
        <end position="2000"/>
    </location>
</feature>
<feature type="compositionally biased region" description="Polar residues" evidence="1">
    <location>
        <begin position="1166"/>
        <end position="1176"/>
    </location>
</feature>
<dbReference type="EMBL" id="KL198063">
    <property type="protein sequence ID" value="KDQ10929.1"/>
    <property type="molecule type" value="Genomic_DNA"/>
</dbReference>
<feature type="compositionally biased region" description="Basic and acidic residues" evidence="1">
    <location>
        <begin position="1334"/>
        <end position="1360"/>
    </location>
</feature>
<feature type="region of interest" description="Disordered" evidence="1">
    <location>
        <begin position="1166"/>
        <end position="1224"/>
    </location>
</feature>
<feature type="compositionally biased region" description="Low complexity" evidence="1">
    <location>
        <begin position="196"/>
        <end position="206"/>
    </location>
</feature>
<feature type="compositionally biased region" description="Basic and acidic residues" evidence="1">
    <location>
        <begin position="707"/>
        <end position="720"/>
    </location>
</feature>
<feature type="region of interest" description="Disordered" evidence="1">
    <location>
        <begin position="1063"/>
        <end position="1130"/>
    </location>
</feature>
<feature type="compositionally biased region" description="Basic and acidic residues" evidence="1">
    <location>
        <begin position="1402"/>
        <end position="1421"/>
    </location>
</feature>
<feature type="region of interest" description="Disordered" evidence="1">
    <location>
        <begin position="188"/>
        <end position="281"/>
    </location>
</feature>
<feature type="region of interest" description="Disordered" evidence="1">
    <location>
        <begin position="417"/>
        <end position="492"/>
    </location>
</feature>
<evidence type="ECO:0000256" key="1">
    <source>
        <dbReference type="SAM" id="MobiDB-lite"/>
    </source>
</evidence>
<feature type="compositionally biased region" description="Low complexity" evidence="1">
    <location>
        <begin position="777"/>
        <end position="791"/>
    </location>
</feature>
<feature type="compositionally biased region" description="Basic and acidic residues" evidence="1">
    <location>
        <begin position="2005"/>
        <end position="2016"/>
    </location>
</feature>
<feature type="compositionally biased region" description="Polar residues" evidence="1">
    <location>
        <begin position="1374"/>
        <end position="1384"/>
    </location>
</feature>
<feature type="compositionally biased region" description="Polar residues" evidence="1">
    <location>
        <begin position="1212"/>
        <end position="1223"/>
    </location>
</feature>
<name>A0A067M5W2_BOTB1</name>
<feature type="region of interest" description="Disordered" evidence="1">
    <location>
        <begin position="1982"/>
        <end position="2016"/>
    </location>
</feature>
<feature type="region of interest" description="Disordered" evidence="1">
    <location>
        <begin position="1463"/>
        <end position="1523"/>
    </location>
</feature>
<sequence>MTTTIPFAVLDGYAATTTNITPEAAFGLPTTLAKESVWNPRLSVELAEGLEDPAMFSEFAGHWASMYGFILEEMPLMALWTLREDFLSRRGYVGTALMNNKFHSHAYTSAEGISTQSARKNSQTTTAAVMDSQHTAAQAVLLQSTAMATPFALQDAREHDRRSVSRLRWENTNDDERVFAALSNTKENSISRIGDSPPITTSPTPTVFESAQPNPQTRRPPRPLVLSSPHANAQRTSPRGPRSPRWITKTRKGALLPRSPPIGSPLDPNHQGRSTLARTPRVHFTTLAEHRQRGDDDDDGEPSAHIVGALSLRGSKPSIGPKIEPPCPPHQERQHRDIENGSESRELESSERRVTPPVYLRRNDECSSRVTEGNIPYHDDRDKIPNRRPGEYITRFRNKREAHASNQCAFNATGFNKTRKGASLPRLSTNGSPLDPIHQGDALHRRTLGVQSSSPADQARRRNSDSKASEPRARTIAALSSGSPKPSIGLGTEPPYALHCEWRSTERENGSASRTLVLSQRGNPPPVYLRTSDEHSSCVNEGSDPYLGEGDKLPDRHLGTCTYITHLCDKRGPHATNLDAPSAFSTGKARWGALLPRYLHAGSPPDPNYQGYLLGHDTPSVYPTDVPEQGRRRDDDETADKSHEPAAIIRAVEALSLDEPPYSLHREWRPIDIENGSQSRTLESAHQEETPPVYLRNNDAYSSGVHEGNRPYRDERDKFPSYRSGTYITRFRSKREPHVTNRRTSSATSPERTRKGVLPPRLPQTGISPDSNRQGLSPGYYSTPSVYPTSSLEQGRQCDANDTANKCAAIARAVGTLSNGDLPQPLHREQRSMDLENGLENRKLELAQRVDTPPAHSHKNDEHSSYTTEGNIPYYDERDKIPNRRPGAYITRVHNKPEAHTSNRCAFSAICIDKTRKGALLPCLPPNGSPRDPIDQGHTPQSCTPSVHLTEQDRDSDGKASEPYARSIDTRSSGDPKLSIGLGMEPPYALHREWRSIEHENGLQSRTLAFFQRGKSPPGYSCKNDEFPSGANKGKFPYRGERDKIPDYCSGMYITRIQNKRESHVVNARASSTTGPPSGLSNHHDAERRHSGPRTRQTRSSTHGAGTKVAWTQPQEYDDPTSAVHDTKHPSYSLHQERQFLDCEDGYLSRGVEYQRRADMLPVYQSNNDESSSRANEGTIPYRDDRETLPSHRSGTYTTPSQNNREFHVNSPCASGTASTSSGLLDYHDTERRLRGLRTRQTGGSVPGLTMSWTRPKNYDDPASIPSMDGDTQRPQYSYHEWPVDRKKEHQACSSHTPTLYNRAHDDAGCDWRLKCTAIKADARSRSRDLSTFHVHSMGDHRTGSPVKDSAESSTRREVPARYTNGYDIRVNGTHASGTRSSKSNELRGPAADMHSYGSSRACRENRKPESITHTTPDDGRRKGKISACHTCSLIIDGSNENATNSQRGEDLRRSKVNPNIVHAPSAYLQPNRGGAASSNKDNAEHRSEDSYAMLTRSSSALDSGNTHAPRYETGLSPPCEISQGRLSLKSSVFITRSVKTSDEESSSVSGIFFPYSQESGWDTPDLDWLTPHEEKPRMNQHGEGTASYVLACSPTDYSHGLSPALTRPEYRVLYDKDRRYRFELRTVNAPAWPASPAHPQLVKDEAPTLCADGTFGDRNYLYTPIPFDRKRIWLHYIPALNMWTKPLPGHHFEQPPIYIKPRESNSEFWHVSAADHAQGRFTSELYSDMRTFWTNGLTHAYALQHTAKEYMAVPVDPTLANWEGILETGSYSTLIRPFVALQHRIGELYGWIMLQEKLQPDVPSIVPHCRPLRTQDLLSPIDYLVGVIVPWDDRSPDFDEMAIEHGVCLWWCDYAKPGTSEMPAWRGLNKAVKEEVAMHRGAGFIAIVKDPGSRKFFVDRTLAEDDHGHYEFPARIAGRARGLEAPISGPSHAPARPLPSTSAGSRAEASTSTRRPVAEMSLEELAVFWAESAARCKAHILAGTSKARNPNKKPKKNRAQRQAARTEAEKRGLQR</sequence>
<feature type="compositionally biased region" description="Polar residues" evidence="1">
    <location>
        <begin position="765"/>
        <end position="775"/>
    </location>
</feature>
<accession>A0A067M5W2</accession>
<proteinExistence type="predicted"/>
<feature type="region of interest" description="Disordered" evidence="1">
    <location>
        <begin position="311"/>
        <end position="359"/>
    </location>
</feature>
<feature type="region of interest" description="Disordered" evidence="1">
    <location>
        <begin position="852"/>
        <end position="880"/>
    </location>
</feature>
<organism evidence="2 3">
    <name type="scientific">Botryobasidium botryosum (strain FD-172 SS1)</name>
    <dbReference type="NCBI Taxonomy" id="930990"/>
    <lineage>
        <taxon>Eukaryota</taxon>
        <taxon>Fungi</taxon>
        <taxon>Dikarya</taxon>
        <taxon>Basidiomycota</taxon>
        <taxon>Agaricomycotina</taxon>
        <taxon>Agaricomycetes</taxon>
        <taxon>Cantharellales</taxon>
        <taxon>Botryobasidiaceae</taxon>
        <taxon>Botryobasidium</taxon>
    </lineage>
</organism>
<feature type="region of interest" description="Disordered" evidence="1">
    <location>
        <begin position="609"/>
        <end position="646"/>
    </location>
</feature>
<evidence type="ECO:0000313" key="3">
    <source>
        <dbReference type="Proteomes" id="UP000027195"/>
    </source>
</evidence>
<feature type="compositionally biased region" description="Polar residues" evidence="1">
    <location>
        <begin position="1191"/>
        <end position="1204"/>
    </location>
</feature>
<keyword evidence="3" id="KW-1185">Reference proteome</keyword>
<dbReference type="InParanoid" id="A0A067M5W2"/>
<feature type="compositionally biased region" description="Basic and acidic residues" evidence="1">
    <location>
        <begin position="950"/>
        <end position="960"/>
    </location>
</feature>
<feature type="region of interest" description="Disordered" evidence="1">
    <location>
        <begin position="505"/>
        <end position="540"/>
    </location>
</feature>
<reference evidence="3" key="1">
    <citation type="journal article" date="2014" name="Proc. Natl. Acad. Sci. U.S.A.">
        <title>Extensive sampling of basidiomycete genomes demonstrates inadequacy of the white-rot/brown-rot paradigm for wood decay fungi.</title>
        <authorList>
            <person name="Riley R."/>
            <person name="Salamov A.A."/>
            <person name="Brown D.W."/>
            <person name="Nagy L.G."/>
            <person name="Floudas D."/>
            <person name="Held B.W."/>
            <person name="Levasseur A."/>
            <person name="Lombard V."/>
            <person name="Morin E."/>
            <person name="Otillar R."/>
            <person name="Lindquist E.A."/>
            <person name="Sun H."/>
            <person name="LaButti K.M."/>
            <person name="Schmutz J."/>
            <person name="Jabbour D."/>
            <person name="Luo H."/>
            <person name="Baker S.E."/>
            <person name="Pisabarro A.G."/>
            <person name="Walton J.D."/>
            <person name="Blanchette R.A."/>
            <person name="Henrissat B."/>
            <person name="Martin F."/>
            <person name="Cullen D."/>
            <person name="Hibbett D.S."/>
            <person name="Grigoriev I.V."/>
        </authorList>
    </citation>
    <scope>NUCLEOTIDE SEQUENCE [LARGE SCALE GENOMIC DNA]</scope>
    <source>
        <strain evidence="3">FD-172 SS1</strain>
    </source>
</reference>
<feature type="region of interest" description="Disordered" evidence="1">
    <location>
        <begin position="676"/>
        <end position="797"/>
    </location>
</feature>
<protein>
    <submittedName>
        <fullName evidence="2">Uncharacterized protein</fullName>
    </submittedName>
</protein>
<feature type="region of interest" description="Disordered" evidence="1">
    <location>
        <begin position="923"/>
        <end position="982"/>
    </location>
</feature>
<feature type="region of interest" description="Disordered" evidence="1">
    <location>
        <begin position="1925"/>
        <end position="1957"/>
    </location>
</feature>
<dbReference type="HOGENOM" id="CLU_233651_0_0_1"/>
<gene>
    <name evidence="2" type="ORF">BOTBODRAFT_177813</name>
</gene>
<dbReference type="Proteomes" id="UP000027195">
    <property type="component" value="Unassembled WGS sequence"/>
</dbReference>
<evidence type="ECO:0000313" key="2">
    <source>
        <dbReference type="EMBL" id="KDQ10929.1"/>
    </source>
</evidence>
<feature type="compositionally biased region" description="Polar residues" evidence="1">
    <location>
        <begin position="1940"/>
        <end position="1955"/>
    </location>
</feature>
<feature type="compositionally biased region" description="Basic and acidic residues" evidence="1">
    <location>
        <begin position="458"/>
        <end position="473"/>
    </location>
</feature>
<feature type="compositionally biased region" description="Basic and acidic residues" evidence="1">
    <location>
        <begin position="628"/>
        <end position="644"/>
    </location>
</feature>
<feature type="compositionally biased region" description="Polar residues" evidence="1">
    <location>
        <begin position="207"/>
        <end position="217"/>
    </location>
</feature>
<feature type="region of interest" description="Disordered" evidence="1">
    <location>
        <begin position="1016"/>
        <end position="1038"/>
    </location>
</feature>
<feature type="compositionally biased region" description="Polar residues" evidence="1">
    <location>
        <begin position="510"/>
        <end position="522"/>
    </location>
</feature>
<feature type="region of interest" description="Disordered" evidence="1">
    <location>
        <begin position="1334"/>
        <end position="1424"/>
    </location>
</feature>
<feature type="compositionally biased region" description="Polar residues" evidence="1">
    <location>
        <begin position="1098"/>
        <end position="1115"/>
    </location>
</feature>
<feature type="compositionally biased region" description="Polar residues" evidence="1">
    <location>
        <begin position="1496"/>
        <end position="1507"/>
    </location>
</feature>